<protein>
    <submittedName>
        <fullName evidence="2">Uncharacterized protein</fullName>
    </submittedName>
</protein>
<dbReference type="EMBL" id="AVOT02127210">
    <property type="protein sequence ID" value="MBW0587470.1"/>
    <property type="molecule type" value="Genomic_DNA"/>
</dbReference>
<evidence type="ECO:0000313" key="3">
    <source>
        <dbReference type="Proteomes" id="UP000765509"/>
    </source>
</evidence>
<gene>
    <name evidence="2" type="ORF">O181_127185</name>
</gene>
<dbReference type="Proteomes" id="UP000765509">
    <property type="component" value="Unassembled WGS sequence"/>
</dbReference>
<accession>A0A9Q3KXZ2</accession>
<dbReference type="AlphaFoldDB" id="A0A9Q3KXZ2"/>
<sequence>MKEEYTFLFLEGKFTVVGRPFLSDNGIRLENSQDQGENPSYKEADGRRFCIPICSPETKGWHIHPQKEMELCNSTKIEEWKIKHMRNIRRFQELPQENSRRTKTQVPINPNPEIHTKNSKAELTINDLKISTINNLHLT</sequence>
<evidence type="ECO:0000313" key="2">
    <source>
        <dbReference type="EMBL" id="MBW0587470.1"/>
    </source>
</evidence>
<proteinExistence type="predicted"/>
<feature type="region of interest" description="Disordered" evidence="1">
    <location>
        <begin position="96"/>
        <end position="115"/>
    </location>
</feature>
<reference evidence="2" key="1">
    <citation type="submission" date="2021-03" db="EMBL/GenBank/DDBJ databases">
        <title>Draft genome sequence of rust myrtle Austropuccinia psidii MF-1, a brazilian biotype.</title>
        <authorList>
            <person name="Quecine M.C."/>
            <person name="Pachon D.M.R."/>
            <person name="Bonatelli M.L."/>
            <person name="Correr F.H."/>
            <person name="Franceschini L.M."/>
            <person name="Leite T.F."/>
            <person name="Margarido G.R.A."/>
            <person name="Almeida C.A."/>
            <person name="Ferrarezi J.A."/>
            <person name="Labate C.A."/>
        </authorList>
    </citation>
    <scope>NUCLEOTIDE SEQUENCE</scope>
    <source>
        <strain evidence="2">MF-1</strain>
    </source>
</reference>
<organism evidence="2 3">
    <name type="scientific">Austropuccinia psidii MF-1</name>
    <dbReference type="NCBI Taxonomy" id="1389203"/>
    <lineage>
        <taxon>Eukaryota</taxon>
        <taxon>Fungi</taxon>
        <taxon>Dikarya</taxon>
        <taxon>Basidiomycota</taxon>
        <taxon>Pucciniomycotina</taxon>
        <taxon>Pucciniomycetes</taxon>
        <taxon>Pucciniales</taxon>
        <taxon>Sphaerophragmiaceae</taxon>
        <taxon>Austropuccinia</taxon>
    </lineage>
</organism>
<keyword evidence="3" id="KW-1185">Reference proteome</keyword>
<name>A0A9Q3KXZ2_9BASI</name>
<dbReference type="OrthoDB" id="778454at2759"/>
<evidence type="ECO:0000256" key="1">
    <source>
        <dbReference type="SAM" id="MobiDB-lite"/>
    </source>
</evidence>
<comment type="caution">
    <text evidence="2">The sequence shown here is derived from an EMBL/GenBank/DDBJ whole genome shotgun (WGS) entry which is preliminary data.</text>
</comment>